<reference evidence="8 9" key="2">
    <citation type="submission" date="2018-12" db="EMBL/GenBank/DDBJ databases">
        <title>Simiduia agarivorans gen. nov., sp. nov., a marine, agarolytic bacterium isolated from shallow coastal water from Keelung, Taiwan.</title>
        <authorList>
            <person name="Shieh W.Y."/>
        </authorList>
    </citation>
    <scope>NUCLEOTIDE SEQUENCE [LARGE SCALE GENOMIC DNA]</scope>
    <source>
        <strain evidence="8 9">GTF-13</strain>
    </source>
</reference>
<evidence type="ECO:0000256" key="4">
    <source>
        <dbReference type="ARBA" id="ARBA00022692"/>
    </source>
</evidence>
<comment type="similarity">
    <text evidence="2 7">Belongs to the UPF0056 (MarC) family.</text>
</comment>
<feature type="transmembrane region" description="Helical" evidence="7">
    <location>
        <begin position="47"/>
        <end position="66"/>
    </location>
</feature>
<evidence type="ECO:0000256" key="6">
    <source>
        <dbReference type="ARBA" id="ARBA00023136"/>
    </source>
</evidence>
<evidence type="ECO:0000256" key="1">
    <source>
        <dbReference type="ARBA" id="ARBA00004651"/>
    </source>
</evidence>
<reference evidence="8 9" key="1">
    <citation type="submission" date="2018-08" db="EMBL/GenBank/DDBJ databases">
        <authorList>
            <person name="Khan S.A."/>
        </authorList>
    </citation>
    <scope>NUCLEOTIDE SEQUENCE [LARGE SCALE GENOMIC DNA]</scope>
    <source>
        <strain evidence="8 9">GTF-13</strain>
    </source>
</reference>
<proteinExistence type="inferred from homology"/>
<feature type="transmembrane region" description="Helical" evidence="7">
    <location>
        <begin position="184"/>
        <end position="208"/>
    </location>
</feature>
<dbReference type="EMBL" id="QWEZ01000001">
    <property type="protein sequence ID" value="RRJ85447.1"/>
    <property type="molecule type" value="Genomic_DNA"/>
</dbReference>
<gene>
    <name evidence="8" type="ORF">D0544_04815</name>
</gene>
<evidence type="ECO:0000256" key="2">
    <source>
        <dbReference type="ARBA" id="ARBA00009784"/>
    </source>
</evidence>
<comment type="caution">
    <text evidence="8">The sequence shown here is derived from an EMBL/GenBank/DDBJ whole genome shotgun (WGS) entry which is preliminary data.</text>
</comment>
<keyword evidence="9" id="KW-1185">Reference proteome</keyword>
<feature type="transmembrane region" description="Helical" evidence="7">
    <location>
        <begin position="149"/>
        <end position="172"/>
    </location>
</feature>
<dbReference type="Pfam" id="PF01914">
    <property type="entry name" value="MarC"/>
    <property type="match status" value="1"/>
</dbReference>
<comment type="caution">
    <text evidence="7">Lacks conserved residue(s) required for the propagation of feature annotation.</text>
</comment>
<evidence type="ECO:0000313" key="9">
    <source>
        <dbReference type="Proteomes" id="UP000280792"/>
    </source>
</evidence>
<dbReference type="NCBIfam" id="TIGR00427">
    <property type="entry name" value="NAAT family transporter"/>
    <property type="match status" value="1"/>
</dbReference>
<accession>A0A3P3VT05</accession>
<dbReference type="PANTHER" id="PTHR33508:SF1">
    <property type="entry name" value="UPF0056 MEMBRANE PROTEIN YHCE"/>
    <property type="match status" value="1"/>
</dbReference>
<evidence type="ECO:0000256" key="3">
    <source>
        <dbReference type="ARBA" id="ARBA00022475"/>
    </source>
</evidence>
<feature type="transmembrane region" description="Helical" evidence="7">
    <location>
        <begin position="116"/>
        <end position="137"/>
    </location>
</feature>
<name>A0A3P3VT05_9GAMM</name>
<protein>
    <recommendedName>
        <fullName evidence="7">UPF0056 membrane protein</fullName>
    </recommendedName>
</protein>
<evidence type="ECO:0000256" key="5">
    <source>
        <dbReference type="ARBA" id="ARBA00022989"/>
    </source>
</evidence>
<sequence length="216" mass="23916">MHNMVEFFLLCVTSLFTVVNPLSVTPIFTSMTSQLDRKITRRVAGKATLTAAIILVLFAITGEFVFRVFSITVDSLRIVGGVIFFIMGYEMIQARLSRIRFDKDNLHEMESYTQDIAITPIAIPLIAGPGAIASVIILMSTHGGVEYHLVLFVSIALVSLVTYLFLLFATPIMDRLGESGNKVLLRIMGLIVMVIGVEFFISGLTPILRRILMIEA</sequence>
<keyword evidence="3" id="KW-1003">Cell membrane</keyword>
<evidence type="ECO:0000313" key="8">
    <source>
        <dbReference type="EMBL" id="RRJ85447.1"/>
    </source>
</evidence>
<feature type="transmembrane region" description="Helical" evidence="7">
    <location>
        <begin position="78"/>
        <end position="96"/>
    </location>
</feature>
<keyword evidence="6 7" id="KW-0472">Membrane</keyword>
<dbReference type="GO" id="GO:0005886">
    <property type="term" value="C:plasma membrane"/>
    <property type="evidence" value="ECO:0007669"/>
    <property type="project" value="UniProtKB-SubCell"/>
</dbReference>
<keyword evidence="4 7" id="KW-0812">Transmembrane</keyword>
<evidence type="ECO:0000256" key="7">
    <source>
        <dbReference type="RuleBase" id="RU362048"/>
    </source>
</evidence>
<keyword evidence="5 7" id="KW-1133">Transmembrane helix</keyword>
<comment type="subcellular location">
    <subcellularLocation>
        <location evidence="1 7">Cell membrane</location>
        <topology evidence="1 7">Multi-pass membrane protein</topology>
    </subcellularLocation>
</comment>
<dbReference type="InterPro" id="IPR002771">
    <property type="entry name" value="Multi_antbiot-R_MarC"/>
</dbReference>
<dbReference type="Proteomes" id="UP000280792">
    <property type="component" value="Unassembled WGS sequence"/>
</dbReference>
<organism evidence="8 9">
    <name type="scientific">Aestuariirhabdus litorea</name>
    <dbReference type="NCBI Taxonomy" id="2528527"/>
    <lineage>
        <taxon>Bacteria</taxon>
        <taxon>Pseudomonadati</taxon>
        <taxon>Pseudomonadota</taxon>
        <taxon>Gammaproteobacteria</taxon>
        <taxon>Oceanospirillales</taxon>
        <taxon>Aestuariirhabdaceae</taxon>
        <taxon>Aestuariirhabdus</taxon>
    </lineage>
</organism>
<dbReference type="AlphaFoldDB" id="A0A3P3VT05"/>
<dbReference type="PANTHER" id="PTHR33508">
    <property type="entry name" value="UPF0056 MEMBRANE PROTEIN YHCE"/>
    <property type="match status" value="1"/>
</dbReference>